<feature type="transmembrane region" description="Helical" evidence="10">
    <location>
        <begin position="208"/>
        <end position="227"/>
    </location>
</feature>
<dbReference type="InterPro" id="IPR021720">
    <property type="entry name" value="Malectin_dom"/>
</dbReference>
<dbReference type="Proteomes" id="UP001208570">
    <property type="component" value="Unassembled WGS sequence"/>
</dbReference>
<keyword evidence="3 10" id="KW-0812">Transmembrane</keyword>
<evidence type="ECO:0000313" key="14">
    <source>
        <dbReference type="Proteomes" id="UP001208570"/>
    </source>
</evidence>
<dbReference type="PANTHER" id="PTHR13460:SF0">
    <property type="entry name" value="MALECTIN"/>
    <property type="match status" value="1"/>
</dbReference>
<evidence type="ECO:0000256" key="4">
    <source>
        <dbReference type="ARBA" id="ARBA00022729"/>
    </source>
</evidence>
<gene>
    <name evidence="13" type="ORF">LSH36_236g03000</name>
</gene>
<comment type="similarity">
    <text evidence="2">Belongs to the malectin family.</text>
</comment>
<feature type="chain" id="PRO_5041979603" description="Malectin domain-containing protein" evidence="11">
    <location>
        <begin position="28"/>
        <end position="259"/>
    </location>
</feature>
<evidence type="ECO:0000256" key="10">
    <source>
        <dbReference type="SAM" id="Phobius"/>
    </source>
</evidence>
<comment type="subcellular location">
    <subcellularLocation>
        <location evidence="1">Endoplasmic reticulum membrane</location>
        <topology evidence="1">Single-pass type I membrane protein</topology>
    </subcellularLocation>
</comment>
<evidence type="ECO:0000256" key="8">
    <source>
        <dbReference type="ARBA" id="ARBA00023180"/>
    </source>
</evidence>
<evidence type="ECO:0000256" key="3">
    <source>
        <dbReference type="ARBA" id="ARBA00022692"/>
    </source>
</evidence>
<evidence type="ECO:0000256" key="11">
    <source>
        <dbReference type="SAM" id="SignalP"/>
    </source>
</evidence>
<accession>A0AAD9JNA4</accession>
<evidence type="ECO:0000256" key="6">
    <source>
        <dbReference type="ARBA" id="ARBA00022989"/>
    </source>
</evidence>
<keyword evidence="6 10" id="KW-1133">Transmembrane helix</keyword>
<evidence type="ECO:0000259" key="12">
    <source>
        <dbReference type="Pfam" id="PF11721"/>
    </source>
</evidence>
<keyword evidence="9" id="KW-0119">Carbohydrate metabolism</keyword>
<evidence type="ECO:0000256" key="9">
    <source>
        <dbReference type="ARBA" id="ARBA00023277"/>
    </source>
</evidence>
<evidence type="ECO:0000256" key="2">
    <source>
        <dbReference type="ARBA" id="ARBA00009141"/>
    </source>
</evidence>
<evidence type="ECO:0000256" key="1">
    <source>
        <dbReference type="ARBA" id="ARBA00004115"/>
    </source>
</evidence>
<dbReference type="AlphaFoldDB" id="A0AAD9JNA4"/>
<keyword evidence="4 11" id="KW-0732">Signal</keyword>
<keyword evidence="7 10" id="KW-0472">Membrane</keyword>
<keyword evidence="8" id="KW-0325">Glycoprotein</keyword>
<sequence>MDGFRFDSMSFIIATVCIAVSFLRVQGKGPAEVIWAMNAGGDYHEDVNGIKYQKDTLKVGTASDYGKNLLITRVPQQDQILYQTERYHMNTFGYEIPIARDGDYVLVLKFSEVWFALPDQKVFGVQLNKQHLVVEDLDIFAKVGRGVAHDEIVPFSVKNGMLKVGGETSVISNNKVLVEFMKQTRDNPKINALYVIRGSVEADDTGSMMLPVFVAIGAFIPLLFCLYSINWTVVCVTAIPWMFGVIQPLTCNYGVLGLS</sequence>
<dbReference type="InterPro" id="IPR039155">
    <property type="entry name" value="MLEC"/>
</dbReference>
<dbReference type="GO" id="GO:0030246">
    <property type="term" value="F:carbohydrate binding"/>
    <property type="evidence" value="ECO:0007669"/>
    <property type="project" value="InterPro"/>
</dbReference>
<keyword evidence="14" id="KW-1185">Reference proteome</keyword>
<evidence type="ECO:0000313" key="13">
    <source>
        <dbReference type="EMBL" id="KAK2155585.1"/>
    </source>
</evidence>
<dbReference type="EMBL" id="JAODUP010000236">
    <property type="protein sequence ID" value="KAK2155585.1"/>
    <property type="molecule type" value="Genomic_DNA"/>
</dbReference>
<keyword evidence="5" id="KW-0256">Endoplasmic reticulum</keyword>
<evidence type="ECO:0000256" key="7">
    <source>
        <dbReference type="ARBA" id="ARBA00023136"/>
    </source>
</evidence>
<proteinExistence type="inferred from homology"/>
<name>A0AAD9JNA4_9ANNE</name>
<protein>
    <recommendedName>
        <fullName evidence="12">Malectin domain-containing protein</fullName>
    </recommendedName>
</protein>
<organism evidence="13 14">
    <name type="scientific">Paralvinella palmiformis</name>
    <dbReference type="NCBI Taxonomy" id="53620"/>
    <lineage>
        <taxon>Eukaryota</taxon>
        <taxon>Metazoa</taxon>
        <taxon>Spiralia</taxon>
        <taxon>Lophotrochozoa</taxon>
        <taxon>Annelida</taxon>
        <taxon>Polychaeta</taxon>
        <taxon>Sedentaria</taxon>
        <taxon>Canalipalpata</taxon>
        <taxon>Terebellida</taxon>
        <taxon>Terebelliformia</taxon>
        <taxon>Alvinellidae</taxon>
        <taxon>Paralvinella</taxon>
    </lineage>
</organism>
<feature type="signal peptide" evidence="11">
    <location>
        <begin position="1"/>
        <end position="27"/>
    </location>
</feature>
<dbReference type="Pfam" id="PF11721">
    <property type="entry name" value="Malectin"/>
    <property type="match status" value="1"/>
</dbReference>
<reference evidence="13" key="1">
    <citation type="journal article" date="2023" name="Mol. Biol. Evol.">
        <title>Third-Generation Sequencing Reveals the Adaptive Role of the Epigenome in Three Deep-Sea Polychaetes.</title>
        <authorList>
            <person name="Perez M."/>
            <person name="Aroh O."/>
            <person name="Sun Y."/>
            <person name="Lan Y."/>
            <person name="Juniper S.K."/>
            <person name="Young C.R."/>
            <person name="Angers B."/>
            <person name="Qian P.Y."/>
        </authorList>
    </citation>
    <scope>NUCLEOTIDE SEQUENCE</scope>
    <source>
        <strain evidence="13">P08H-3</strain>
    </source>
</reference>
<dbReference type="PANTHER" id="PTHR13460">
    <property type="match status" value="1"/>
</dbReference>
<evidence type="ECO:0000256" key="5">
    <source>
        <dbReference type="ARBA" id="ARBA00022824"/>
    </source>
</evidence>
<comment type="caution">
    <text evidence="13">The sequence shown here is derived from an EMBL/GenBank/DDBJ whole genome shotgun (WGS) entry which is preliminary data.</text>
</comment>
<dbReference type="Gene3D" id="2.60.120.430">
    <property type="entry name" value="Galactose-binding lectin"/>
    <property type="match status" value="1"/>
</dbReference>
<dbReference type="GO" id="GO:0005789">
    <property type="term" value="C:endoplasmic reticulum membrane"/>
    <property type="evidence" value="ECO:0007669"/>
    <property type="project" value="UniProtKB-SubCell"/>
</dbReference>
<feature type="domain" description="Malectin" evidence="12">
    <location>
        <begin position="33"/>
        <end position="193"/>
    </location>
</feature>